<proteinExistence type="predicted"/>
<evidence type="ECO:0000313" key="1">
    <source>
        <dbReference type="EMBL" id="KAA3473465.1"/>
    </source>
</evidence>
<accession>A0A5B6VWU7</accession>
<comment type="caution">
    <text evidence="1">The sequence shown here is derived from an EMBL/GenBank/DDBJ whole genome shotgun (WGS) entry which is preliminary data.</text>
</comment>
<name>A0A5B6VWU7_9ROSI</name>
<dbReference type="OrthoDB" id="1926316at2759"/>
<dbReference type="EMBL" id="SMMG02000005">
    <property type="protein sequence ID" value="KAA3473465.1"/>
    <property type="molecule type" value="Genomic_DNA"/>
</dbReference>
<dbReference type="Proteomes" id="UP000325315">
    <property type="component" value="Unassembled WGS sequence"/>
</dbReference>
<dbReference type="AlphaFoldDB" id="A0A5B6VWU7"/>
<evidence type="ECO:0000313" key="2">
    <source>
        <dbReference type="Proteomes" id="UP000325315"/>
    </source>
</evidence>
<organism evidence="1 2">
    <name type="scientific">Gossypium australe</name>
    <dbReference type="NCBI Taxonomy" id="47621"/>
    <lineage>
        <taxon>Eukaryota</taxon>
        <taxon>Viridiplantae</taxon>
        <taxon>Streptophyta</taxon>
        <taxon>Embryophyta</taxon>
        <taxon>Tracheophyta</taxon>
        <taxon>Spermatophyta</taxon>
        <taxon>Magnoliopsida</taxon>
        <taxon>eudicotyledons</taxon>
        <taxon>Gunneridae</taxon>
        <taxon>Pentapetalae</taxon>
        <taxon>rosids</taxon>
        <taxon>malvids</taxon>
        <taxon>Malvales</taxon>
        <taxon>Malvaceae</taxon>
        <taxon>Malvoideae</taxon>
        <taxon>Gossypium</taxon>
    </lineage>
</organism>
<reference evidence="2" key="1">
    <citation type="journal article" date="2019" name="Plant Biotechnol. J.">
        <title>Genome sequencing of the Australian wild diploid species Gossypium australe highlights disease resistance and delayed gland morphogenesis.</title>
        <authorList>
            <person name="Cai Y."/>
            <person name="Cai X."/>
            <person name="Wang Q."/>
            <person name="Wang P."/>
            <person name="Zhang Y."/>
            <person name="Cai C."/>
            <person name="Xu Y."/>
            <person name="Wang K."/>
            <person name="Zhou Z."/>
            <person name="Wang C."/>
            <person name="Geng S."/>
            <person name="Li B."/>
            <person name="Dong Q."/>
            <person name="Hou Y."/>
            <person name="Wang H."/>
            <person name="Ai P."/>
            <person name="Liu Z."/>
            <person name="Yi F."/>
            <person name="Sun M."/>
            <person name="An G."/>
            <person name="Cheng J."/>
            <person name="Zhang Y."/>
            <person name="Shi Q."/>
            <person name="Xie Y."/>
            <person name="Shi X."/>
            <person name="Chang Y."/>
            <person name="Huang F."/>
            <person name="Chen Y."/>
            <person name="Hong S."/>
            <person name="Mi L."/>
            <person name="Sun Q."/>
            <person name="Zhang L."/>
            <person name="Zhou B."/>
            <person name="Peng R."/>
            <person name="Zhang X."/>
            <person name="Liu F."/>
        </authorList>
    </citation>
    <scope>NUCLEOTIDE SEQUENCE [LARGE SCALE GENOMIC DNA]</scope>
    <source>
        <strain evidence="2">cv. PA1801</strain>
    </source>
</reference>
<sequence>MMLIWHKVIYGTAKAKFPPPFMRNLLVSQSRIRIITISPELKLQLAMANKTGPIDDDVGNQVKGYVGDIPGAYCMYKAYGS</sequence>
<gene>
    <name evidence="1" type="ORF">EPI10_023838</name>
</gene>
<protein>
    <submittedName>
        <fullName evidence="1">Tic22-like family protein isoform 1</fullName>
    </submittedName>
</protein>
<keyword evidence="2" id="KW-1185">Reference proteome</keyword>